<accession>A0A370GQJ1</accession>
<organism evidence="2 3">
    <name type="scientific">Falsibacillus pallidus</name>
    <dbReference type="NCBI Taxonomy" id="493781"/>
    <lineage>
        <taxon>Bacteria</taxon>
        <taxon>Bacillati</taxon>
        <taxon>Bacillota</taxon>
        <taxon>Bacilli</taxon>
        <taxon>Bacillales</taxon>
        <taxon>Bacillaceae</taxon>
        <taxon>Falsibacillus</taxon>
    </lineage>
</organism>
<dbReference type="OrthoDB" id="66776at2"/>
<sequence length="161" mass="18401">MVELDFMKSEYIPFLKNYHLDTEQREFTAMPMGALEKCEKDVERHPIVILYKGEPAGFFVLHEGDGPKTYTDDPHALLLRAYSISTSFQGKGIAKESMKRLPGFVQKHFPDKKEVVLGVNHGNQPAKTLYLKAGFEDRGGRFHGRKGEQFILHMPIYSVNE</sequence>
<feature type="domain" description="N-acetyltransferase" evidence="1">
    <location>
        <begin position="2"/>
        <end position="157"/>
    </location>
</feature>
<dbReference type="EMBL" id="QQAY01000002">
    <property type="protein sequence ID" value="RDI45590.1"/>
    <property type="molecule type" value="Genomic_DNA"/>
</dbReference>
<keyword evidence="2" id="KW-0808">Transferase</keyword>
<keyword evidence="3" id="KW-1185">Reference proteome</keyword>
<dbReference type="RefSeq" id="WP_114744436.1">
    <property type="nucleotide sequence ID" value="NZ_QQAY01000002.1"/>
</dbReference>
<dbReference type="PROSITE" id="PS51186">
    <property type="entry name" value="GNAT"/>
    <property type="match status" value="1"/>
</dbReference>
<dbReference type="Pfam" id="PF00583">
    <property type="entry name" value="Acetyltransf_1"/>
    <property type="match status" value="1"/>
</dbReference>
<reference evidence="2 3" key="1">
    <citation type="submission" date="2018-07" db="EMBL/GenBank/DDBJ databases">
        <title>Genomic Encyclopedia of Type Strains, Phase IV (KMG-IV): sequencing the most valuable type-strain genomes for metagenomic binning, comparative biology and taxonomic classification.</title>
        <authorList>
            <person name="Goeker M."/>
        </authorList>
    </citation>
    <scope>NUCLEOTIDE SEQUENCE [LARGE SCALE GENOMIC DNA]</scope>
    <source>
        <strain evidence="2 3">DSM 25281</strain>
    </source>
</reference>
<protein>
    <submittedName>
        <fullName evidence="2">Acetyltransferase (GNAT) family protein</fullName>
    </submittedName>
</protein>
<evidence type="ECO:0000259" key="1">
    <source>
        <dbReference type="PROSITE" id="PS51186"/>
    </source>
</evidence>
<dbReference type="Gene3D" id="3.40.630.30">
    <property type="match status" value="1"/>
</dbReference>
<comment type="caution">
    <text evidence="2">The sequence shown here is derived from an EMBL/GenBank/DDBJ whole genome shotgun (WGS) entry which is preliminary data.</text>
</comment>
<name>A0A370GQJ1_9BACI</name>
<gene>
    <name evidence="2" type="ORF">DFR59_102218</name>
</gene>
<proteinExistence type="predicted"/>
<dbReference type="InterPro" id="IPR016181">
    <property type="entry name" value="Acyl_CoA_acyltransferase"/>
</dbReference>
<dbReference type="GO" id="GO:0016747">
    <property type="term" value="F:acyltransferase activity, transferring groups other than amino-acyl groups"/>
    <property type="evidence" value="ECO:0007669"/>
    <property type="project" value="InterPro"/>
</dbReference>
<evidence type="ECO:0000313" key="2">
    <source>
        <dbReference type="EMBL" id="RDI45590.1"/>
    </source>
</evidence>
<dbReference type="Proteomes" id="UP000255326">
    <property type="component" value="Unassembled WGS sequence"/>
</dbReference>
<dbReference type="SUPFAM" id="SSF55729">
    <property type="entry name" value="Acyl-CoA N-acyltransferases (Nat)"/>
    <property type="match status" value="1"/>
</dbReference>
<evidence type="ECO:0000313" key="3">
    <source>
        <dbReference type="Proteomes" id="UP000255326"/>
    </source>
</evidence>
<dbReference type="CDD" id="cd04301">
    <property type="entry name" value="NAT_SF"/>
    <property type="match status" value="1"/>
</dbReference>
<dbReference type="InterPro" id="IPR000182">
    <property type="entry name" value="GNAT_dom"/>
</dbReference>
<dbReference type="AlphaFoldDB" id="A0A370GQJ1"/>